<dbReference type="EMBL" id="JAIZAY010000023">
    <property type="protein sequence ID" value="KAJ8020009.1"/>
    <property type="molecule type" value="Genomic_DNA"/>
</dbReference>
<dbReference type="SUPFAM" id="SSF56349">
    <property type="entry name" value="DNA breaking-rejoining enzymes"/>
    <property type="match status" value="1"/>
</dbReference>
<dbReference type="PANTHER" id="PTHR35617:SF3">
    <property type="entry name" value="CORE-BINDING (CB) DOMAIN-CONTAINING PROTEIN"/>
    <property type="match status" value="1"/>
</dbReference>
<evidence type="ECO:0000313" key="4">
    <source>
        <dbReference type="EMBL" id="KAJ8020009.1"/>
    </source>
</evidence>
<keyword evidence="5" id="KW-1185">Reference proteome</keyword>
<dbReference type="InterPro" id="IPR002104">
    <property type="entry name" value="Integrase_catalytic"/>
</dbReference>
<dbReference type="Proteomes" id="UP001152320">
    <property type="component" value="Chromosome 23"/>
</dbReference>
<proteinExistence type="predicted"/>
<feature type="domain" description="Tyr recombinase" evidence="3">
    <location>
        <begin position="178"/>
        <end position="383"/>
    </location>
</feature>
<evidence type="ECO:0000259" key="3">
    <source>
        <dbReference type="PROSITE" id="PS51898"/>
    </source>
</evidence>
<organism evidence="4 5">
    <name type="scientific">Holothuria leucospilota</name>
    <name type="common">Black long sea cucumber</name>
    <name type="synonym">Mertensiothuria leucospilota</name>
    <dbReference type="NCBI Taxonomy" id="206669"/>
    <lineage>
        <taxon>Eukaryota</taxon>
        <taxon>Metazoa</taxon>
        <taxon>Echinodermata</taxon>
        <taxon>Eleutherozoa</taxon>
        <taxon>Echinozoa</taxon>
        <taxon>Holothuroidea</taxon>
        <taxon>Aspidochirotacea</taxon>
        <taxon>Aspidochirotida</taxon>
        <taxon>Holothuriidae</taxon>
        <taxon>Holothuria</taxon>
    </lineage>
</organism>
<dbReference type="GO" id="GO:0003677">
    <property type="term" value="F:DNA binding"/>
    <property type="evidence" value="ECO:0007669"/>
    <property type="project" value="UniProtKB-KW"/>
</dbReference>
<dbReference type="InterPro" id="IPR010998">
    <property type="entry name" value="Integrase_recombinase_N"/>
</dbReference>
<dbReference type="AlphaFoldDB" id="A0A9Q0YGH3"/>
<accession>A0A9Q0YGH3</accession>
<dbReference type="InterPro" id="IPR011010">
    <property type="entry name" value="DNA_brk_join_enz"/>
</dbReference>
<evidence type="ECO:0000256" key="1">
    <source>
        <dbReference type="ARBA" id="ARBA00023125"/>
    </source>
</evidence>
<name>A0A9Q0YGH3_HOLLE</name>
<dbReference type="Gene3D" id="1.10.443.10">
    <property type="entry name" value="Intergrase catalytic core"/>
    <property type="match status" value="1"/>
</dbReference>
<keyword evidence="1" id="KW-0238">DNA-binding</keyword>
<sequence>MPQKDPGRQGNGSHSSPELAFADLVLPTVRHDHCYSKTFAQTTAVAKHSRKSTSTPTLPKSSITGLPLIRRSLQMSGISEDATAIVLASWRQATQKQYRCYHDKWTHFCRDKEINVLRPSVKQVLEFLTMLFRSGLSYSSINSARSALSTLVNPESESTIGGHPLVGRFLKGVYELRPLPRYKTIWDISLLLNYLRSLHPLDVITLKELTLKLVMLIALVSAQRLQTLQLLDTSSMHVYDDKAVFHVTSHIKQSRPGSKSLDIVLKDYTPDERVSVFKVLLHYMKSTNQVRGSETKLFISYAKLHNAFSTDTLSRWLKIVLANSGIDVSRYKAHSTRSAATSAAISAGVPTDEILRTAGWHSEKTFATFYNKPIKRENVFADSILALS</sequence>
<protein>
    <recommendedName>
        <fullName evidence="3">Tyr recombinase domain-containing protein</fullName>
    </recommendedName>
</protein>
<keyword evidence="2" id="KW-0233">DNA recombination</keyword>
<dbReference type="GO" id="GO:0015074">
    <property type="term" value="P:DNA integration"/>
    <property type="evidence" value="ECO:0007669"/>
    <property type="project" value="InterPro"/>
</dbReference>
<evidence type="ECO:0000313" key="5">
    <source>
        <dbReference type="Proteomes" id="UP001152320"/>
    </source>
</evidence>
<comment type="caution">
    <text evidence="4">The sequence shown here is derived from an EMBL/GenBank/DDBJ whole genome shotgun (WGS) entry which is preliminary data.</text>
</comment>
<evidence type="ECO:0000256" key="2">
    <source>
        <dbReference type="ARBA" id="ARBA00023172"/>
    </source>
</evidence>
<dbReference type="InterPro" id="IPR013762">
    <property type="entry name" value="Integrase-like_cat_sf"/>
</dbReference>
<dbReference type="PANTHER" id="PTHR35617">
    <property type="entry name" value="PHAGE_INTEGRASE DOMAIN-CONTAINING PROTEIN"/>
    <property type="match status" value="1"/>
</dbReference>
<dbReference type="PROSITE" id="PS51898">
    <property type="entry name" value="TYR_RECOMBINASE"/>
    <property type="match status" value="1"/>
</dbReference>
<dbReference type="Gene3D" id="1.10.150.130">
    <property type="match status" value="1"/>
</dbReference>
<dbReference type="Pfam" id="PF00589">
    <property type="entry name" value="Phage_integrase"/>
    <property type="match status" value="1"/>
</dbReference>
<dbReference type="OrthoDB" id="5963861at2759"/>
<reference evidence="4" key="1">
    <citation type="submission" date="2021-10" db="EMBL/GenBank/DDBJ databases">
        <title>Tropical sea cucumber genome reveals ecological adaptation and Cuvierian tubules defense mechanism.</title>
        <authorList>
            <person name="Chen T."/>
        </authorList>
    </citation>
    <scope>NUCLEOTIDE SEQUENCE</scope>
    <source>
        <strain evidence="4">Nanhai2018</strain>
        <tissue evidence="4">Muscle</tissue>
    </source>
</reference>
<dbReference type="GO" id="GO:0006310">
    <property type="term" value="P:DNA recombination"/>
    <property type="evidence" value="ECO:0007669"/>
    <property type="project" value="UniProtKB-KW"/>
</dbReference>
<gene>
    <name evidence="4" type="ORF">HOLleu_41830</name>
</gene>